<evidence type="ECO:0000313" key="3">
    <source>
        <dbReference type="Proteomes" id="UP000078546"/>
    </source>
</evidence>
<evidence type="ECO:0000313" key="2">
    <source>
        <dbReference type="EMBL" id="SBS90912.1"/>
    </source>
</evidence>
<organism evidence="2 3">
    <name type="scientific">Plasmodium ovale curtisi</name>
    <dbReference type="NCBI Taxonomy" id="864141"/>
    <lineage>
        <taxon>Eukaryota</taxon>
        <taxon>Sar</taxon>
        <taxon>Alveolata</taxon>
        <taxon>Apicomplexa</taxon>
        <taxon>Aconoidasida</taxon>
        <taxon>Haemosporida</taxon>
        <taxon>Plasmodiidae</taxon>
        <taxon>Plasmodium</taxon>
        <taxon>Plasmodium (Plasmodium)</taxon>
    </lineage>
</organism>
<protein>
    <submittedName>
        <fullName evidence="2">Myosin light chain B, putative</fullName>
    </submittedName>
</protein>
<name>A0A1A8WDF0_PLAOA</name>
<proteinExistence type="predicted"/>
<accession>A0A1A8WDF0</accession>
<reference evidence="3" key="1">
    <citation type="submission" date="2016-05" db="EMBL/GenBank/DDBJ databases">
        <authorList>
            <person name="Naeem Raeece"/>
        </authorList>
    </citation>
    <scope>NUCLEOTIDE SEQUENCE [LARGE SCALE GENOMIC DNA]</scope>
</reference>
<dbReference type="Proteomes" id="UP000078546">
    <property type="component" value="Unassembled WGS sequence"/>
</dbReference>
<dbReference type="AlphaFoldDB" id="A0A1A8WDF0"/>
<keyword evidence="1" id="KW-0175">Coiled coil</keyword>
<dbReference type="EMBL" id="FLQV01000356">
    <property type="protein sequence ID" value="SBS90912.1"/>
    <property type="molecule type" value="Genomic_DNA"/>
</dbReference>
<gene>
    <name evidence="2" type="ORF">POVCU1_019350</name>
</gene>
<feature type="coiled-coil region" evidence="1">
    <location>
        <begin position="113"/>
        <end position="140"/>
    </location>
</feature>
<sequence>MEILKGSMNKFLYKKKSNKINYDDEKPFDSFFRKNRDKGSHPINYKLVNRECVLFKGGEKIQHTKKKQEFERISKIVNNIDFLNSLKNKVHNTDIEKIIEPLGIYAPNEDAQSENEKESKNIYKRKLEALKKKYDGLRGSIDNRIDLELIKASAFHTFI</sequence>
<evidence type="ECO:0000256" key="1">
    <source>
        <dbReference type="SAM" id="Coils"/>
    </source>
</evidence>